<feature type="transmembrane region" description="Helical" evidence="2">
    <location>
        <begin position="12"/>
        <end position="36"/>
    </location>
</feature>
<proteinExistence type="predicted"/>
<evidence type="ECO:0000313" key="3">
    <source>
        <dbReference type="EMBL" id="NBJ63137.1"/>
    </source>
</evidence>
<dbReference type="AlphaFoldDB" id="A0A6B2EJI4"/>
<accession>A0A6B2EJI4</accession>
<feature type="transmembrane region" description="Helical" evidence="2">
    <location>
        <begin position="189"/>
        <end position="211"/>
    </location>
</feature>
<keyword evidence="2" id="KW-0812">Transmembrane</keyword>
<keyword evidence="2" id="KW-1133">Transmembrane helix</keyword>
<evidence type="ECO:0000256" key="2">
    <source>
        <dbReference type="SAM" id="Phobius"/>
    </source>
</evidence>
<evidence type="ECO:0000256" key="1">
    <source>
        <dbReference type="SAM" id="MobiDB-lite"/>
    </source>
</evidence>
<protein>
    <submittedName>
        <fullName evidence="3">Uncharacterized protein</fullName>
    </submittedName>
</protein>
<name>A0A6B2EJI4_9DIPT</name>
<keyword evidence="2" id="KW-0472">Membrane</keyword>
<organism evidence="3">
    <name type="scientific">Phlebotomus kandelakii</name>
    <dbReference type="NCBI Taxonomy" id="1109342"/>
    <lineage>
        <taxon>Eukaryota</taxon>
        <taxon>Metazoa</taxon>
        <taxon>Ecdysozoa</taxon>
        <taxon>Arthropoda</taxon>
        <taxon>Hexapoda</taxon>
        <taxon>Insecta</taxon>
        <taxon>Pterygota</taxon>
        <taxon>Neoptera</taxon>
        <taxon>Endopterygota</taxon>
        <taxon>Diptera</taxon>
        <taxon>Nematocera</taxon>
        <taxon>Psychodoidea</taxon>
        <taxon>Psychodidae</taxon>
        <taxon>Phlebotomus</taxon>
        <taxon>Larroussius</taxon>
    </lineage>
</organism>
<feature type="transmembrane region" description="Helical" evidence="2">
    <location>
        <begin position="362"/>
        <end position="388"/>
    </location>
</feature>
<dbReference type="EMBL" id="GIFK01005434">
    <property type="protein sequence ID" value="NBJ63137.1"/>
    <property type="molecule type" value="Transcribed_RNA"/>
</dbReference>
<reference evidence="3" key="1">
    <citation type="submission" date="2019-10" db="EMBL/GenBank/DDBJ databases">
        <title>Short sand fly seasons in Tbilisi, Georgia, hinder development of host immunity to saliva of the visceral leishmaniasis vector Phlebotomus kandelakii.</title>
        <authorList>
            <person name="Oliveira F."/>
            <person name="Giorgobiani E."/>
            <person name="Guimaraes-Costa A.B."/>
            <person name="Abdeladhim M."/>
            <person name="Oristian J."/>
            <person name="Tskhvaradze L."/>
            <person name="Tsertsvadze N."/>
            <person name="Zakalashvili M."/>
            <person name="Valenzuela J.G."/>
            <person name="Kamhawi S."/>
        </authorList>
    </citation>
    <scope>NUCLEOTIDE SEQUENCE</scope>
    <source>
        <strain evidence="3">Wild-capture in Tbilisi</strain>
        <tissue evidence="3">Salivary glands</tissue>
    </source>
</reference>
<sequence>MHPLWNLIRMSALWNLIGMLRLVGSLWSRIVSLWHVGMRRQMSLSHQPLNLLLTPPFELQILLMRVLLLIIHCIPSLIPPELLPTRLIQKFSITDEFILVDVRLLEHVLSHPLHLLSALLHVILRRSRLINLVQLLHEQRLHLQLIPHTVSVQIVHHEEGLRIEILSLHVILFLPNLLQLRLSTRMMHLVMLIMLLLHLLEILLILLPMILIHRLHAFLLLELLLHFVPFKLVPSQFIRFRQVISRLVDQLLEILHLKSVLIRVIEMLRDLQVFPINIICHFKLLNRQLTQSLEFCSFDFIKFRANAMIHIFQLVSDLSTLNVHFVNTVEFLPEVRIALQGAHHLLQVVLIFEDILNIGSRVIWIVLLLVAGLLHFWRLLLLLLSLLIGRHRKPRSAPNHHGDNHRKNPPLHHSHGSSASLSSV</sequence>
<feature type="region of interest" description="Disordered" evidence="1">
    <location>
        <begin position="395"/>
        <end position="424"/>
    </location>
</feature>